<evidence type="ECO:0000313" key="4">
    <source>
        <dbReference type="Proteomes" id="UP000325313"/>
    </source>
</evidence>
<sequence length="209" mass="22976">MSPDTVYWNWIDLRSDPNLSANQYRGWWSCKLCPSMLSEQQDHQAQLGSLYNVIEDKVVMMIDVEIQSPDWYLSGIGLKCHPIPCIGIGSISAPIPIYQPIRIGWSDPIRAAWELGIGIAPADPIKSRYCICIRGFNPRLGRSSFPTDPWSGLATYHLQVLTVTLSVLLPPTPSPCRQLKTPHHHPVALTLLGVGLSLPGPASLSSVVG</sequence>
<gene>
    <name evidence="2" type="ORF">PGT21_013245</name>
    <name evidence="1" type="ORF">PGTUg99_016461</name>
</gene>
<dbReference type="Proteomes" id="UP000324748">
    <property type="component" value="Unassembled WGS sequence"/>
</dbReference>
<evidence type="ECO:0000313" key="3">
    <source>
        <dbReference type="Proteomes" id="UP000324748"/>
    </source>
</evidence>
<name>A0A5B0LL42_PUCGR</name>
<dbReference type="Proteomes" id="UP000325313">
    <property type="component" value="Unassembled WGS sequence"/>
</dbReference>
<protein>
    <submittedName>
        <fullName evidence="1">Uncharacterized protein</fullName>
    </submittedName>
</protein>
<accession>A0A5B0LL42</accession>
<evidence type="ECO:0000313" key="1">
    <source>
        <dbReference type="EMBL" id="KAA1064174.1"/>
    </source>
</evidence>
<dbReference type="EMBL" id="VSWC01000080">
    <property type="protein sequence ID" value="KAA1092758.1"/>
    <property type="molecule type" value="Genomic_DNA"/>
</dbReference>
<reference evidence="3 4" key="1">
    <citation type="submission" date="2019-05" db="EMBL/GenBank/DDBJ databases">
        <title>Emergence of the Ug99 lineage of the wheat stem rust pathogen through somatic hybridization.</title>
        <authorList>
            <person name="Li F."/>
            <person name="Upadhyaya N.M."/>
            <person name="Sperschneider J."/>
            <person name="Matny O."/>
            <person name="Nguyen-Phuc H."/>
            <person name="Mago R."/>
            <person name="Raley C."/>
            <person name="Miller M.E."/>
            <person name="Silverstein K.A.T."/>
            <person name="Henningsen E."/>
            <person name="Hirsch C.D."/>
            <person name="Visser B."/>
            <person name="Pretorius Z.A."/>
            <person name="Steffenson B.J."/>
            <person name="Schwessinger B."/>
            <person name="Dodds P.N."/>
            <person name="Figueroa M."/>
        </authorList>
    </citation>
    <scope>NUCLEOTIDE SEQUENCE [LARGE SCALE GENOMIC DNA]</scope>
    <source>
        <strain evidence="2">21-0</strain>
        <strain evidence="1 4">Ug99</strain>
    </source>
</reference>
<comment type="caution">
    <text evidence="1">The sequence shown here is derived from an EMBL/GenBank/DDBJ whole genome shotgun (WGS) entry which is preliminary data.</text>
</comment>
<dbReference type="AlphaFoldDB" id="A0A5B0LL42"/>
<proteinExistence type="predicted"/>
<dbReference type="EMBL" id="VDEP01000515">
    <property type="protein sequence ID" value="KAA1064174.1"/>
    <property type="molecule type" value="Genomic_DNA"/>
</dbReference>
<keyword evidence="3" id="KW-1185">Reference proteome</keyword>
<evidence type="ECO:0000313" key="2">
    <source>
        <dbReference type="EMBL" id="KAA1092758.1"/>
    </source>
</evidence>
<organism evidence="1 4">
    <name type="scientific">Puccinia graminis f. sp. tritici</name>
    <dbReference type="NCBI Taxonomy" id="56615"/>
    <lineage>
        <taxon>Eukaryota</taxon>
        <taxon>Fungi</taxon>
        <taxon>Dikarya</taxon>
        <taxon>Basidiomycota</taxon>
        <taxon>Pucciniomycotina</taxon>
        <taxon>Pucciniomycetes</taxon>
        <taxon>Pucciniales</taxon>
        <taxon>Pucciniaceae</taxon>
        <taxon>Puccinia</taxon>
    </lineage>
</organism>